<sequence>MEAALKHLAYRDRTCEEMLRYLEEKAYDQEDIQQAMIDLLERHYLDDEAYVERYVEYGISKGKGAARIRHELRQKGISKLLLEELGDRFEELDKPAERGRALEQGQKLLASLGWTEPDGEPADYEDKRQRYKELQKVKAKVARRLESQGYSMDEIFYVLGELFSGE</sequence>
<dbReference type="Pfam" id="PF21982">
    <property type="entry name" value="RecX_HTH1"/>
    <property type="match status" value="1"/>
</dbReference>
<dbReference type="PANTHER" id="PTHR33602:SF1">
    <property type="entry name" value="REGULATORY PROTEIN RECX FAMILY PROTEIN"/>
    <property type="match status" value="1"/>
</dbReference>
<evidence type="ECO:0000259" key="7">
    <source>
        <dbReference type="Pfam" id="PF21982"/>
    </source>
</evidence>
<protein>
    <recommendedName>
        <fullName evidence="3 5">Regulatory protein RecX</fullName>
    </recommendedName>
</protein>
<evidence type="ECO:0000313" key="8">
    <source>
        <dbReference type="EMBL" id="QAT42598.1"/>
    </source>
</evidence>
<dbReference type="EMBL" id="CP035281">
    <property type="protein sequence ID" value="QAT42598.1"/>
    <property type="molecule type" value="Genomic_DNA"/>
</dbReference>
<dbReference type="KEGG" id="amij:EQM06_04820"/>
<accession>A0A410PUN7</accession>
<dbReference type="OrthoDB" id="9804967at2"/>
<dbReference type="GO" id="GO:0006282">
    <property type="term" value="P:regulation of DNA repair"/>
    <property type="evidence" value="ECO:0007669"/>
    <property type="project" value="UniProtKB-UniRule"/>
</dbReference>
<evidence type="ECO:0000256" key="3">
    <source>
        <dbReference type="ARBA" id="ARBA00018111"/>
    </source>
</evidence>
<dbReference type="Gene3D" id="1.10.10.10">
    <property type="entry name" value="Winged helix-like DNA-binding domain superfamily/Winged helix DNA-binding domain"/>
    <property type="match status" value="2"/>
</dbReference>
<dbReference type="Pfam" id="PF02631">
    <property type="entry name" value="RecX_HTH2"/>
    <property type="match status" value="1"/>
</dbReference>
<dbReference type="HAMAP" id="MF_01114">
    <property type="entry name" value="RecX"/>
    <property type="match status" value="1"/>
</dbReference>
<proteinExistence type="inferred from homology"/>
<name>A0A410PUN7_9FIRM</name>
<dbReference type="InterPro" id="IPR053924">
    <property type="entry name" value="RecX_HTH_2nd"/>
</dbReference>
<evidence type="ECO:0000313" key="9">
    <source>
        <dbReference type="Proteomes" id="UP000287601"/>
    </source>
</evidence>
<feature type="domain" description="RecX first three-helical" evidence="7">
    <location>
        <begin position="2"/>
        <end position="36"/>
    </location>
</feature>
<dbReference type="InterPro" id="IPR053926">
    <property type="entry name" value="RecX_HTH_1st"/>
</dbReference>
<comment type="subcellular location">
    <subcellularLocation>
        <location evidence="1 5">Cytoplasm</location>
    </subcellularLocation>
</comment>
<dbReference type="PANTHER" id="PTHR33602">
    <property type="entry name" value="REGULATORY PROTEIN RECX FAMILY PROTEIN"/>
    <property type="match status" value="1"/>
</dbReference>
<evidence type="ECO:0000256" key="5">
    <source>
        <dbReference type="HAMAP-Rule" id="MF_01114"/>
    </source>
</evidence>
<evidence type="ECO:0000256" key="4">
    <source>
        <dbReference type="ARBA" id="ARBA00022490"/>
    </source>
</evidence>
<organism evidence="8 9">
    <name type="scientific">Aminipila luticellarii</name>
    <dbReference type="NCBI Taxonomy" id="2507160"/>
    <lineage>
        <taxon>Bacteria</taxon>
        <taxon>Bacillati</taxon>
        <taxon>Bacillota</taxon>
        <taxon>Clostridia</taxon>
        <taxon>Peptostreptococcales</taxon>
        <taxon>Anaerovoracaceae</taxon>
        <taxon>Aminipila</taxon>
    </lineage>
</organism>
<evidence type="ECO:0000259" key="6">
    <source>
        <dbReference type="Pfam" id="PF02631"/>
    </source>
</evidence>
<evidence type="ECO:0000256" key="2">
    <source>
        <dbReference type="ARBA" id="ARBA00009695"/>
    </source>
</evidence>
<dbReference type="Proteomes" id="UP000287601">
    <property type="component" value="Chromosome"/>
</dbReference>
<gene>
    <name evidence="5" type="primary">recX</name>
    <name evidence="8" type="ORF">EQM06_04820</name>
</gene>
<evidence type="ECO:0000256" key="1">
    <source>
        <dbReference type="ARBA" id="ARBA00004496"/>
    </source>
</evidence>
<feature type="domain" description="RecX second three-helical" evidence="6">
    <location>
        <begin position="46"/>
        <end position="83"/>
    </location>
</feature>
<dbReference type="InterPro" id="IPR003783">
    <property type="entry name" value="Regulatory_RecX"/>
</dbReference>
<comment type="function">
    <text evidence="5">Modulates RecA activity.</text>
</comment>
<reference evidence="8 9" key="1">
    <citation type="submission" date="2019-01" db="EMBL/GenBank/DDBJ databases">
        <title>Draft genomes of a novel of Aminipila strains.</title>
        <authorList>
            <person name="Ma S."/>
        </authorList>
    </citation>
    <scope>NUCLEOTIDE SEQUENCE [LARGE SCALE GENOMIC DNA]</scope>
    <source>
        <strain evidence="9">JN-39</strain>
    </source>
</reference>
<dbReference type="RefSeq" id="WP_128745248.1">
    <property type="nucleotide sequence ID" value="NZ_CP035281.1"/>
</dbReference>
<dbReference type="AlphaFoldDB" id="A0A410PUN7"/>
<comment type="similarity">
    <text evidence="2 5">Belongs to the RecX family.</text>
</comment>
<dbReference type="GO" id="GO:0005737">
    <property type="term" value="C:cytoplasm"/>
    <property type="evidence" value="ECO:0007669"/>
    <property type="project" value="UniProtKB-SubCell"/>
</dbReference>
<keyword evidence="4 5" id="KW-0963">Cytoplasm</keyword>
<dbReference type="InterPro" id="IPR036388">
    <property type="entry name" value="WH-like_DNA-bd_sf"/>
</dbReference>
<keyword evidence="9" id="KW-1185">Reference proteome</keyword>